<sequence length="346" mass="38737">MNIIRSRNTLPLVIICFFTMQVFAQDIEDISSFQFKHDEIVPSVFNSPSYNFSELKNNQFYLYASDSDSSGNGLTPEQQAKRLEIIAKMTANPIGNAWMIWLQNDWSHLEGDFLDDNDLGGQMVNSTKFQPVMPFPFKIGDDDWNFLVRPVLQYQSVPLSEQGGLTPSDRTSSMGDTALLTLVGPSKLDGFVWAVGATQIFDTAEEDVTGQGKYQVGPAVLVASLAKNAGGWNRGALFQHWWSQSGDEDRADTSLTDIQYFVNYRLSTTELVGMSPNIKYDWKAAGGQRLTLPVGLGYSNVYQLGPLPVRVAVELQYNVVRPDDLGVDWNLRFMFIPVLPNPFVEF</sequence>
<proteinExistence type="predicted"/>
<keyword evidence="3" id="KW-1185">Reference proteome</keyword>
<keyword evidence="1" id="KW-0732">Signal</keyword>
<evidence type="ECO:0000256" key="1">
    <source>
        <dbReference type="SAM" id="SignalP"/>
    </source>
</evidence>
<gene>
    <name evidence="2" type="ORF">RGQ13_09175</name>
</gene>
<dbReference type="RefSeq" id="WP_348393250.1">
    <property type="nucleotide sequence ID" value="NZ_CP134145.1"/>
</dbReference>
<dbReference type="Proteomes" id="UP001258994">
    <property type="component" value="Chromosome"/>
</dbReference>
<evidence type="ECO:0000313" key="2">
    <source>
        <dbReference type="EMBL" id="WNC74143.1"/>
    </source>
</evidence>
<dbReference type="EMBL" id="CP134145">
    <property type="protein sequence ID" value="WNC74143.1"/>
    <property type="molecule type" value="Genomic_DNA"/>
</dbReference>
<feature type="chain" id="PRO_5045702105" description="Neuromedin U" evidence="1">
    <location>
        <begin position="25"/>
        <end position="346"/>
    </location>
</feature>
<protein>
    <recommendedName>
        <fullName evidence="4">Neuromedin U</fullName>
    </recommendedName>
</protein>
<name>A0ABY9U0V4_9GAMM</name>
<feature type="signal peptide" evidence="1">
    <location>
        <begin position="1"/>
        <end position="24"/>
    </location>
</feature>
<accession>A0ABY9U0V4</accession>
<reference evidence="3" key="1">
    <citation type="submission" date="2023-09" db="EMBL/GenBank/DDBJ databases">
        <authorList>
            <person name="Li S."/>
            <person name="Li X."/>
            <person name="Zhang C."/>
            <person name="Zhao Z."/>
        </authorList>
    </citation>
    <scope>NUCLEOTIDE SEQUENCE [LARGE SCALE GENOMIC DNA]</scope>
    <source>
        <strain evidence="3">SQ149</strain>
    </source>
</reference>
<evidence type="ECO:0000313" key="3">
    <source>
        <dbReference type="Proteomes" id="UP001258994"/>
    </source>
</evidence>
<organism evidence="2 3">
    <name type="scientific">Thalassotalea psychrophila</name>
    <dbReference type="NCBI Taxonomy" id="3065647"/>
    <lineage>
        <taxon>Bacteria</taxon>
        <taxon>Pseudomonadati</taxon>
        <taxon>Pseudomonadota</taxon>
        <taxon>Gammaproteobacteria</taxon>
        <taxon>Alteromonadales</taxon>
        <taxon>Colwelliaceae</taxon>
        <taxon>Thalassotalea</taxon>
    </lineage>
</organism>
<evidence type="ECO:0008006" key="4">
    <source>
        <dbReference type="Google" id="ProtNLM"/>
    </source>
</evidence>